<evidence type="ECO:0000256" key="7">
    <source>
        <dbReference type="HAMAP-Rule" id="MF_00440"/>
    </source>
</evidence>
<evidence type="ECO:0000313" key="10">
    <source>
        <dbReference type="Proteomes" id="UP000182753"/>
    </source>
</evidence>
<evidence type="ECO:0000256" key="1">
    <source>
        <dbReference type="ARBA" id="ARBA00022491"/>
    </source>
</evidence>
<dbReference type="InterPro" id="IPR005144">
    <property type="entry name" value="ATP-cone_dom"/>
</dbReference>
<keyword evidence="3 7" id="KW-0067">ATP-binding</keyword>
<evidence type="ECO:0000256" key="6">
    <source>
        <dbReference type="ARBA" id="ARBA00023163"/>
    </source>
</evidence>
<dbReference type="GO" id="GO:0045892">
    <property type="term" value="P:negative regulation of DNA-templated transcription"/>
    <property type="evidence" value="ECO:0007669"/>
    <property type="project" value="UniProtKB-UniRule"/>
</dbReference>
<feature type="domain" description="ATP-cone" evidence="8">
    <location>
        <begin position="47"/>
        <end position="137"/>
    </location>
</feature>
<dbReference type="GO" id="GO:0003677">
    <property type="term" value="F:DNA binding"/>
    <property type="evidence" value="ECO:0007669"/>
    <property type="project" value="UniProtKB-KW"/>
</dbReference>
<proteinExistence type="inferred from homology"/>
<dbReference type="Pfam" id="PF22811">
    <property type="entry name" value="Zn_ribbon_NrdR"/>
    <property type="match status" value="1"/>
</dbReference>
<keyword evidence="5 7" id="KW-0238">DNA-binding</keyword>
<dbReference type="Pfam" id="PF03477">
    <property type="entry name" value="ATP-cone"/>
    <property type="match status" value="1"/>
</dbReference>
<evidence type="ECO:0000256" key="5">
    <source>
        <dbReference type="ARBA" id="ARBA00023125"/>
    </source>
</evidence>
<evidence type="ECO:0000256" key="4">
    <source>
        <dbReference type="ARBA" id="ARBA00023015"/>
    </source>
</evidence>
<name>A0A1J4RRV7_9BACT</name>
<keyword evidence="6 7" id="KW-0804">Transcription</keyword>
<evidence type="ECO:0000313" key="9">
    <source>
        <dbReference type="EMBL" id="OIN90129.1"/>
    </source>
</evidence>
<protein>
    <recommendedName>
        <fullName evidence="7">Transcriptional repressor NrdR</fullName>
    </recommendedName>
</protein>
<comment type="caution">
    <text evidence="7">Lacks conserved residue(s) required for the propagation of feature annotation.</text>
</comment>
<dbReference type="NCBIfam" id="TIGR00244">
    <property type="entry name" value="transcriptional regulator NrdR"/>
    <property type="match status" value="1"/>
</dbReference>
<organism evidence="9 10">
    <name type="scientific">Candidatus Berkelbacteria bacterium CG1_02_42_45</name>
    <dbReference type="NCBI Taxonomy" id="1805036"/>
    <lineage>
        <taxon>Bacteria</taxon>
        <taxon>Candidatus Berkelbacteria</taxon>
    </lineage>
</organism>
<dbReference type="InterPro" id="IPR055173">
    <property type="entry name" value="NrdR-like_N"/>
</dbReference>
<dbReference type="PANTHER" id="PTHR30455">
    <property type="entry name" value="TRANSCRIPTIONAL REPRESSOR NRDR"/>
    <property type="match status" value="1"/>
</dbReference>
<comment type="similarity">
    <text evidence="7">Belongs to the NrdR family.</text>
</comment>
<dbReference type="GO" id="GO:0008270">
    <property type="term" value="F:zinc ion binding"/>
    <property type="evidence" value="ECO:0007669"/>
    <property type="project" value="InterPro"/>
</dbReference>
<dbReference type="PANTHER" id="PTHR30455:SF2">
    <property type="entry name" value="TRANSCRIPTIONAL REPRESSOR NRDR"/>
    <property type="match status" value="1"/>
</dbReference>
<dbReference type="Proteomes" id="UP000182753">
    <property type="component" value="Unassembled WGS sequence"/>
</dbReference>
<keyword evidence="2 7" id="KW-0547">Nucleotide-binding</keyword>
<dbReference type="InterPro" id="IPR003796">
    <property type="entry name" value="RNR_NrdR-like"/>
</dbReference>
<comment type="caution">
    <text evidence="9">The sequence shown here is derived from an EMBL/GenBank/DDBJ whole genome shotgun (WGS) entry which is preliminary data.</text>
</comment>
<evidence type="ECO:0000256" key="3">
    <source>
        <dbReference type="ARBA" id="ARBA00022840"/>
    </source>
</evidence>
<accession>A0A1J4RRV7</accession>
<sequence length="158" mass="18433">MLCTQCKKSDTKVIDSRDDQKTVRRRRECLLCGFRFTTYERLETPRIKVRKRDGHVESYDRQKIEGGICKALEKRPVSEEEVANLIDDIEHEIILINQKVIPSIQIGEIVTKKLKKVDEVAYLRFISVYKSFSSVKSFASEAQKLVSSKTRKLIRRAR</sequence>
<evidence type="ECO:0000256" key="2">
    <source>
        <dbReference type="ARBA" id="ARBA00022741"/>
    </source>
</evidence>
<comment type="function">
    <text evidence="7">Negatively regulates transcription of bacterial ribonucleotide reductase nrd genes and operons by binding to NrdR-boxes.</text>
</comment>
<reference evidence="9 10" key="1">
    <citation type="journal article" date="2016" name="Environ. Microbiol.">
        <title>Genomic resolution of a cold subsurface aquifer community provides metabolic insights for novel microbes adapted to high CO concentrations.</title>
        <authorList>
            <person name="Probst A.J."/>
            <person name="Castelle C.J."/>
            <person name="Singh A."/>
            <person name="Brown C.T."/>
            <person name="Anantharaman K."/>
            <person name="Sharon I."/>
            <person name="Hug L.A."/>
            <person name="Burstein D."/>
            <person name="Emerson J.B."/>
            <person name="Thomas B.C."/>
            <person name="Banfield J.F."/>
        </authorList>
    </citation>
    <scope>NUCLEOTIDE SEQUENCE [LARGE SCALE GENOMIC DNA]</scope>
    <source>
        <strain evidence="9">CG1_02_42_45</strain>
    </source>
</reference>
<dbReference type="PROSITE" id="PS51161">
    <property type="entry name" value="ATP_CONE"/>
    <property type="match status" value="1"/>
</dbReference>
<evidence type="ECO:0000259" key="8">
    <source>
        <dbReference type="PROSITE" id="PS51161"/>
    </source>
</evidence>
<keyword evidence="4 7" id="KW-0805">Transcription regulation</keyword>
<dbReference type="AlphaFoldDB" id="A0A1J4RRV7"/>
<keyword evidence="1 7" id="KW-0678">Repressor</keyword>
<gene>
    <name evidence="7" type="primary">nrdR</name>
    <name evidence="9" type="ORF">AUJ40_00515</name>
</gene>
<dbReference type="EMBL" id="MNUJ01000009">
    <property type="protein sequence ID" value="OIN90129.1"/>
    <property type="molecule type" value="Genomic_DNA"/>
</dbReference>
<dbReference type="GO" id="GO:0005524">
    <property type="term" value="F:ATP binding"/>
    <property type="evidence" value="ECO:0007669"/>
    <property type="project" value="UniProtKB-UniRule"/>
</dbReference>
<dbReference type="HAMAP" id="MF_00440">
    <property type="entry name" value="NrdR"/>
    <property type="match status" value="1"/>
</dbReference>